<proteinExistence type="predicted"/>
<evidence type="ECO:0000313" key="1">
    <source>
        <dbReference type="EMBL" id="MPN10994.1"/>
    </source>
</evidence>
<reference evidence="1" key="1">
    <citation type="submission" date="2019-08" db="EMBL/GenBank/DDBJ databases">
        <authorList>
            <person name="Kucharzyk K."/>
            <person name="Murdoch R.W."/>
            <person name="Higgins S."/>
            <person name="Loffler F."/>
        </authorList>
    </citation>
    <scope>NUCLEOTIDE SEQUENCE</scope>
</reference>
<organism evidence="1">
    <name type="scientific">bioreactor metagenome</name>
    <dbReference type="NCBI Taxonomy" id="1076179"/>
    <lineage>
        <taxon>unclassified sequences</taxon>
        <taxon>metagenomes</taxon>
        <taxon>ecological metagenomes</taxon>
    </lineage>
</organism>
<name>A0A645FES1_9ZZZZ</name>
<gene>
    <name evidence="1" type="ORF">SDC9_158292</name>
</gene>
<dbReference type="EMBL" id="VSSQ01057183">
    <property type="protein sequence ID" value="MPN10994.1"/>
    <property type="molecule type" value="Genomic_DNA"/>
</dbReference>
<protein>
    <submittedName>
        <fullName evidence="1">Uncharacterized protein</fullName>
    </submittedName>
</protein>
<accession>A0A645FES1</accession>
<sequence>MEKILKNDSVNIQIGQLGNILIQSKGYEEFYNNLSKCNIEFNEAKTYEIASSGFVDFNQHLYEDINHMNSISSGIYLERSLITYRVFIWGSKGEGFEIFKHVFIGEEIFNIKTENDIKQYIASHLQELEDGILKTYNEGIKESFEKFGMAIENRTLPLQSILQFLTIPNNMNDFR</sequence>
<comment type="caution">
    <text evidence="1">The sequence shown here is derived from an EMBL/GenBank/DDBJ whole genome shotgun (WGS) entry which is preliminary data.</text>
</comment>
<dbReference type="AlphaFoldDB" id="A0A645FES1"/>